<gene>
    <name evidence="2" type="ORF">FGADI_2069</name>
</gene>
<dbReference type="InterPro" id="IPR009057">
    <property type="entry name" value="Homeodomain-like_sf"/>
</dbReference>
<proteinExistence type="predicted"/>
<dbReference type="SUPFAM" id="SSF46689">
    <property type="entry name" value="Homeodomain-like"/>
    <property type="match status" value="1"/>
</dbReference>
<keyword evidence="3" id="KW-1185">Reference proteome</keyword>
<feature type="region of interest" description="Disordered" evidence="1">
    <location>
        <begin position="1"/>
        <end position="58"/>
    </location>
</feature>
<dbReference type="Proteomes" id="UP000604273">
    <property type="component" value="Unassembled WGS sequence"/>
</dbReference>
<reference evidence="2" key="1">
    <citation type="journal article" date="2020" name="BMC Genomics">
        <title>Correction to: Identification and distribution of gene clusters required for synthesis of sphingolipid metabolism inhibitors in diverse species of the filamentous fungus Fusarium.</title>
        <authorList>
            <person name="Kim H.S."/>
            <person name="Lohmar J.M."/>
            <person name="Busman M."/>
            <person name="Brown D.W."/>
            <person name="Naumann T.A."/>
            <person name="Divon H.H."/>
            <person name="Lysoe E."/>
            <person name="Uhlig S."/>
            <person name="Proctor R.H."/>
        </authorList>
    </citation>
    <scope>NUCLEOTIDE SEQUENCE</scope>
    <source>
        <strain evidence="2">NRRL 45417</strain>
    </source>
</reference>
<evidence type="ECO:0000313" key="3">
    <source>
        <dbReference type="Proteomes" id="UP000604273"/>
    </source>
</evidence>
<protein>
    <recommendedName>
        <fullName evidence="4">Myb-like domain-containing protein</fullName>
    </recommendedName>
</protein>
<dbReference type="OrthoDB" id="4985370at2759"/>
<feature type="compositionally biased region" description="Polar residues" evidence="1">
    <location>
        <begin position="1"/>
        <end position="11"/>
    </location>
</feature>
<dbReference type="AlphaFoldDB" id="A0A8H4TJ64"/>
<evidence type="ECO:0000256" key="1">
    <source>
        <dbReference type="SAM" id="MobiDB-lite"/>
    </source>
</evidence>
<evidence type="ECO:0008006" key="4">
    <source>
        <dbReference type="Google" id="ProtNLM"/>
    </source>
</evidence>
<evidence type="ECO:0000313" key="2">
    <source>
        <dbReference type="EMBL" id="KAF4958867.1"/>
    </source>
</evidence>
<feature type="compositionally biased region" description="Polar residues" evidence="1">
    <location>
        <begin position="37"/>
        <end position="49"/>
    </location>
</feature>
<reference evidence="2" key="2">
    <citation type="submission" date="2020-05" db="EMBL/GenBank/DDBJ databases">
        <authorList>
            <person name="Kim H.-S."/>
            <person name="Proctor R.H."/>
            <person name="Brown D.W."/>
        </authorList>
    </citation>
    <scope>NUCLEOTIDE SEQUENCE</scope>
    <source>
        <strain evidence="2">NRRL 45417</strain>
    </source>
</reference>
<accession>A0A8H4TJ64</accession>
<name>A0A8H4TJ64_9HYPO</name>
<organism evidence="2 3">
    <name type="scientific">Fusarium gaditjirri</name>
    <dbReference type="NCBI Taxonomy" id="282569"/>
    <lineage>
        <taxon>Eukaryota</taxon>
        <taxon>Fungi</taxon>
        <taxon>Dikarya</taxon>
        <taxon>Ascomycota</taxon>
        <taxon>Pezizomycotina</taxon>
        <taxon>Sordariomycetes</taxon>
        <taxon>Hypocreomycetidae</taxon>
        <taxon>Hypocreales</taxon>
        <taxon>Nectriaceae</taxon>
        <taxon>Fusarium</taxon>
        <taxon>Fusarium nisikadoi species complex</taxon>
    </lineage>
</organism>
<sequence length="135" mass="15438">MPGSSKNTSVQLWPWQKRALENGRTPLPENPGERPWQNLSPDTEVSATPLTAPENVVTPHPRWWTESDMRRLIDLRNFGVSWPDISAQFPGRTLQGVKQTYRKRRFATERQMEKEALAAKSVGPSLVKDDEEKSK</sequence>
<feature type="region of interest" description="Disordered" evidence="1">
    <location>
        <begin position="114"/>
        <end position="135"/>
    </location>
</feature>
<comment type="caution">
    <text evidence="2">The sequence shown here is derived from an EMBL/GenBank/DDBJ whole genome shotgun (WGS) entry which is preliminary data.</text>
</comment>
<dbReference type="EMBL" id="JABFAI010000044">
    <property type="protein sequence ID" value="KAF4958867.1"/>
    <property type="molecule type" value="Genomic_DNA"/>
</dbReference>